<dbReference type="AlphaFoldDB" id="A0A9P8PKL7"/>
<dbReference type="PANTHER" id="PTHR22684:SF0">
    <property type="entry name" value="RIBOSOME QUALITY CONTROL COMPLEX SUBUNIT TCF25"/>
    <property type="match status" value="1"/>
</dbReference>
<dbReference type="GO" id="GO:0072344">
    <property type="term" value="P:rescue of stalled ribosome"/>
    <property type="evidence" value="ECO:0007669"/>
    <property type="project" value="TreeGrafter"/>
</dbReference>
<feature type="compositionally biased region" description="Basic and acidic residues" evidence="1">
    <location>
        <begin position="7"/>
        <end position="22"/>
    </location>
</feature>
<sequence>MSSRALRRLEREREKSLEHSASDDEQLSNYQPVNKAKNLFALIGDDEENEEEEEEEGEEEGEEDQIQYQNEENDSKNSAAIPYKEIPKVQIATKSQKKNKKKKNNKKKTQTEEEENIKDDFEDNLNQILKELNEKEGIPEGKTIDLTEDSTFEENELELNITHPTIDPSYRFFTIKKQIKSANLLKIDVKDLDPDNEFKKLFGKLSAEAIEDADSTTSTSIPPEQLAQIKKLSKIIRGWGGRDRRSIPGTSRKLILTKIRDDWIPTQKKDMTMEELTIKELIEDKLEESEDWIDVVKEDVATALKNGIKFYKFERGPESKLPNSQFYSSVVVNPNHESLIQLLQRFPYHPETILQVALIFIRQGDKSNSNGLIERSLFAFDRAFKQNFDLSNGLTRLPYNYYLNRQFYLTIFRYIEVLTKKGTYATALTYSKLLLALDPAKDPLGARYFIDFYAIISADYKYLIDLVESPLVTTYSKWYTPGLAYSTALAYFRLGNLTKSKENLKKAFIKHPYVGYKLLEAIGLASDIPVSDYSIFEVGPEIEISTEAYLLRAPIIWSDSKERKFLHDTLLEILKSDNKLKFQQDKDGIIPKNFLRFAILSGEGKLMAKIPQELWDQIEVFEYDVLPPIEGNVEHLSDFIDNRLLNQEIDDERLMEMVRNMSLQEIIDSGIQVAADD</sequence>
<feature type="compositionally biased region" description="Acidic residues" evidence="1">
    <location>
        <begin position="44"/>
        <end position="65"/>
    </location>
</feature>
<dbReference type="EMBL" id="JAEUBF010001028">
    <property type="protein sequence ID" value="KAH3673270.1"/>
    <property type="molecule type" value="Genomic_DNA"/>
</dbReference>
<reference evidence="2" key="2">
    <citation type="submission" date="2021-01" db="EMBL/GenBank/DDBJ databases">
        <authorList>
            <person name="Schikora-Tamarit M.A."/>
        </authorList>
    </citation>
    <scope>NUCLEOTIDE SEQUENCE</scope>
    <source>
        <strain evidence="2">CBS6341</strain>
    </source>
</reference>
<dbReference type="GO" id="GO:1990112">
    <property type="term" value="C:RQC complex"/>
    <property type="evidence" value="ECO:0007669"/>
    <property type="project" value="TreeGrafter"/>
</dbReference>
<keyword evidence="3" id="KW-1185">Reference proteome</keyword>
<proteinExistence type="predicted"/>
<feature type="compositionally biased region" description="Basic residues" evidence="1">
    <location>
        <begin position="95"/>
        <end position="108"/>
    </location>
</feature>
<dbReference type="PANTHER" id="PTHR22684">
    <property type="entry name" value="NULP1-RELATED"/>
    <property type="match status" value="1"/>
</dbReference>
<dbReference type="GO" id="GO:1990116">
    <property type="term" value="P:ribosome-associated ubiquitin-dependent protein catabolic process"/>
    <property type="evidence" value="ECO:0007669"/>
    <property type="project" value="TreeGrafter"/>
</dbReference>
<reference evidence="2" key="1">
    <citation type="journal article" date="2021" name="Open Biol.">
        <title>Shared evolutionary footprints suggest mitochondrial oxidative damage underlies multiple complex I losses in fungi.</title>
        <authorList>
            <person name="Schikora-Tamarit M.A."/>
            <person name="Marcet-Houben M."/>
            <person name="Nosek J."/>
            <person name="Gabaldon T."/>
        </authorList>
    </citation>
    <scope>NUCLEOTIDE SEQUENCE</scope>
    <source>
        <strain evidence="2">CBS6341</strain>
    </source>
</reference>
<protein>
    <recommendedName>
        <fullName evidence="4">DUF654-domain-containing protein</fullName>
    </recommendedName>
</protein>
<feature type="region of interest" description="Disordered" evidence="1">
    <location>
        <begin position="1"/>
        <end position="119"/>
    </location>
</feature>
<evidence type="ECO:0008006" key="4">
    <source>
        <dbReference type="Google" id="ProtNLM"/>
    </source>
</evidence>
<evidence type="ECO:0000313" key="2">
    <source>
        <dbReference type="EMBL" id="KAH3673270.1"/>
    </source>
</evidence>
<dbReference type="Gene3D" id="1.25.40.10">
    <property type="entry name" value="Tetratricopeptide repeat domain"/>
    <property type="match status" value="1"/>
</dbReference>
<comment type="caution">
    <text evidence="2">The sequence shown here is derived from an EMBL/GenBank/DDBJ whole genome shotgun (WGS) entry which is preliminary data.</text>
</comment>
<dbReference type="Proteomes" id="UP000769528">
    <property type="component" value="Unassembled WGS sequence"/>
</dbReference>
<name>A0A9P8PKL7_9ASCO</name>
<evidence type="ECO:0000313" key="3">
    <source>
        <dbReference type="Proteomes" id="UP000769528"/>
    </source>
</evidence>
<dbReference type="OrthoDB" id="205993at2759"/>
<gene>
    <name evidence="2" type="ORF">WICMUC_003729</name>
</gene>
<dbReference type="Pfam" id="PF04910">
    <property type="entry name" value="Tcf25"/>
    <property type="match status" value="1"/>
</dbReference>
<evidence type="ECO:0000256" key="1">
    <source>
        <dbReference type="SAM" id="MobiDB-lite"/>
    </source>
</evidence>
<organism evidence="2 3">
    <name type="scientific">Wickerhamomyces mucosus</name>
    <dbReference type="NCBI Taxonomy" id="1378264"/>
    <lineage>
        <taxon>Eukaryota</taxon>
        <taxon>Fungi</taxon>
        <taxon>Dikarya</taxon>
        <taxon>Ascomycota</taxon>
        <taxon>Saccharomycotina</taxon>
        <taxon>Saccharomycetes</taxon>
        <taxon>Phaffomycetales</taxon>
        <taxon>Wickerhamomycetaceae</taxon>
        <taxon>Wickerhamomyces</taxon>
    </lineage>
</organism>
<dbReference type="InterPro" id="IPR011990">
    <property type="entry name" value="TPR-like_helical_dom_sf"/>
</dbReference>
<dbReference type="InterPro" id="IPR006994">
    <property type="entry name" value="TCF25/Rqc1"/>
</dbReference>
<accession>A0A9P8PKL7</accession>